<sequence>MKLALTSPIGGYYTRGQAFGREGDFVTSPEISQMFTIGLGKASVFVELGPGKGTLMSDILRISRRFPDFAKSLSHVHLVETSPKLREVQAQKLGCSTTGLQFQQPTITATSQIYSVPVTWHHSIDEISLLEGKSESVYNAEMPLVMAHEFFDALPIYRFAKTARGWQEILVDIDESPEAPAPFRFVKSRQETTNTAALMKKHDVYDEGELVEISPESGAVMGSIAKLVDRGRGVGLVIDYGQDWSKGDTFRGIRKHKFANPLEAPGTMDLTADVDFSFLRRSADGLGKLYAKCFGPVEQGKFLHAMGIQYRLQQLVQSASDAKIRQDLIEAYKRLVGTHSMGSIYKVMSVVSRDYPPNLSPPVAFESAHERQEGTTKYTPAGPPTS</sequence>
<reference evidence="1" key="1">
    <citation type="submission" date="2022-06" db="EMBL/GenBank/DDBJ databases">
        <title>Phylogenomic reconstructions and comparative analyses of Kickxellomycotina fungi.</title>
        <authorList>
            <person name="Reynolds N.K."/>
            <person name="Stajich J.E."/>
            <person name="Barry K."/>
            <person name="Grigoriev I.V."/>
            <person name="Crous P."/>
            <person name="Smith M.E."/>
        </authorList>
    </citation>
    <scope>NUCLEOTIDE SEQUENCE</scope>
    <source>
        <strain evidence="1">RSA 2271</strain>
    </source>
</reference>
<evidence type="ECO:0000313" key="1">
    <source>
        <dbReference type="EMBL" id="KAJ1675694.1"/>
    </source>
</evidence>
<dbReference type="Proteomes" id="UP001145114">
    <property type="component" value="Unassembled WGS sequence"/>
</dbReference>
<organism evidence="1 2">
    <name type="scientific">Spiromyces aspiralis</name>
    <dbReference type="NCBI Taxonomy" id="68401"/>
    <lineage>
        <taxon>Eukaryota</taxon>
        <taxon>Fungi</taxon>
        <taxon>Fungi incertae sedis</taxon>
        <taxon>Zoopagomycota</taxon>
        <taxon>Kickxellomycotina</taxon>
        <taxon>Kickxellomycetes</taxon>
        <taxon>Kickxellales</taxon>
        <taxon>Kickxellaceae</taxon>
        <taxon>Spiromyces</taxon>
    </lineage>
</organism>
<protein>
    <submittedName>
        <fullName evidence="1">Uncharacterized protein</fullName>
    </submittedName>
</protein>
<dbReference type="EMBL" id="JAMZIH010005201">
    <property type="protein sequence ID" value="KAJ1675694.1"/>
    <property type="molecule type" value="Genomic_DNA"/>
</dbReference>
<evidence type="ECO:0000313" key="2">
    <source>
        <dbReference type="Proteomes" id="UP001145114"/>
    </source>
</evidence>
<name>A0ACC1HMX6_9FUNG</name>
<proteinExistence type="predicted"/>
<comment type="caution">
    <text evidence="1">The sequence shown here is derived from an EMBL/GenBank/DDBJ whole genome shotgun (WGS) entry which is preliminary data.</text>
</comment>
<keyword evidence="2" id="KW-1185">Reference proteome</keyword>
<gene>
    <name evidence="1" type="ORF">EV182_000759</name>
</gene>
<accession>A0ACC1HMX6</accession>